<evidence type="ECO:0000256" key="1">
    <source>
        <dbReference type="ARBA" id="ARBA00006975"/>
    </source>
</evidence>
<dbReference type="GO" id="GO:0005524">
    <property type="term" value="F:ATP binding"/>
    <property type="evidence" value="ECO:0007669"/>
    <property type="project" value="InterPro"/>
</dbReference>
<comment type="similarity">
    <text evidence="1 3">Belongs to the GroES chaperonin family.</text>
</comment>
<dbReference type="AlphaFoldDB" id="A0A6B2LTI6"/>
<keyword evidence="2 3" id="KW-0143">Chaperone</keyword>
<evidence type="ECO:0000256" key="3">
    <source>
        <dbReference type="RuleBase" id="RU003479"/>
    </source>
</evidence>
<dbReference type="SMART" id="SM00883">
    <property type="entry name" value="Cpn10"/>
    <property type="match status" value="1"/>
</dbReference>
<dbReference type="Gene3D" id="2.30.33.40">
    <property type="entry name" value="GroES chaperonin"/>
    <property type="match status" value="1"/>
</dbReference>
<organism evidence="4">
    <name type="scientific">Arcella intermedia</name>
    <dbReference type="NCBI Taxonomy" id="1963864"/>
    <lineage>
        <taxon>Eukaryota</taxon>
        <taxon>Amoebozoa</taxon>
        <taxon>Tubulinea</taxon>
        <taxon>Elardia</taxon>
        <taxon>Arcellinida</taxon>
        <taxon>Sphaerothecina</taxon>
        <taxon>Arcellidae</taxon>
        <taxon>Arcella</taxon>
    </lineage>
</organism>
<dbReference type="InterPro" id="IPR018369">
    <property type="entry name" value="Chaprnonin_Cpn10_CS"/>
</dbReference>
<evidence type="ECO:0000313" key="4">
    <source>
        <dbReference type="EMBL" id="NDV40522.1"/>
    </source>
</evidence>
<dbReference type="PRINTS" id="PR00297">
    <property type="entry name" value="CHAPERONIN10"/>
</dbReference>
<evidence type="ECO:0000256" key="2">
    <source>
        <dbReference type="ARBA" id="ARBA00023186"/>
    </source>
</evidence>
<dbReference type="GO" id="GO:0051087">
    <property type="term" value="F:protein-folding chaperone binding"/>
    <property type="evidence" value="ECO:0007669"/>
    <property type="project" value="TreeGrafter"/>
</dbReference>
<dbReference type="InterPro" id="IPR011032">
    <property type="entry name" value="GroES-like_sf"/>
</dbReference>
<accession>A0A6B2LTI6</accession>
<dbReference type="FunFam" id="2.30.33.40:FF:000002">
    <property type="entry name" value="10 kDa chaperonin, mitochondrial"/>
    <property type="match status" value="1"/>
</dbReference>
<dbReference type="PANTHER" id="PTHR10772">
    <property type="entry name" value="10 KDA HEAT SHOCK PROTEIN"/>
    <property type="match status" value="1"/>
</dbReference>
<dbReference type="SUPFAM" id="SSF50129">
    <property type="entry name" value="GroES-like"/>
    <property type="match status" value="1"/>
</dbReference>
<protein>
    <recommendedName>
        <fullName evidence="5">10 kDa chaperonin</fullName>
    </recommendedName>
</protein>
<dbReference type="PANTHER" id="PTHR10772:SF0">
    <property type="entry name" value="10 KDA HEAT SHOCK PROTEIN, MITOCHONDRIAL"/>
    <property type="match status" value="1"/>
</dbReference>
<dbReference type="InterPro" id="IPR020818">
    <property type="entry name" value="Chaperonin_GroES"/>
</dbReference>
<dbReference type="GO" id="GO:0005739">
    <property type="term" value="C:mitochondrion"/>
    <property type="evidence" value="ECO:0007669"/>
    <property type="project" value="TreeGrafter"/>
</dbReference>
<reference evidence="4" key="1">
    <citation type="journal article" date="2020" name="J. Eukaryot. Microbiol.">
        <title>De novo Sequencing, Assembly and Annotation of the Transcriptome for the Free-Living Testate Amoeba Arcella intermedia.</title>
        <authorList>
            <person name="Ribeiro G.M."/>
            <person name="Porfirio-Sousa A.L."/>
            <person name="Maurer-Alcala X.X."/>
            <person name="Katz L.A."/>
            <person name="Lahr D.J.G."/>
        </authorList>
    </citation>
    <scope>NUCLEOTIDE SEQUENCE</scope>
</reference>
<sequence length="98" mass="11026">MMPLFDRVLVQRVKPMNRTVGGIVLPESAQQKNNEAKVVAVGKGIRNSDGKYTPPVVEVGDHILLPEYRGDEVHINNEDFLLVREEDILAKVEFADKK</sequence>
<name>A0A6B2LTI6_9EUKA</name>
<dbReference type="CDD" id="cd00320">
    <property type="entry name" value="cpn10"/>
    <property type="match status" value="1"/>
</dbReference>
<dbReference type="GO" id="GO:0051082">
    <property type="term" value="F:unfolded protein binding"/>
    <property type="evidence" value="ECO:0007669"/>
    <property type="project" value="TreeGrafter"/>
</dbReference>
<dbReference type="GO" id="GO:0046872">
    <property type="term" value="F:metal ion binding"/>
    <property type="evidence" value="ECO:0007669"/>
    <property type="project" value="TreeGrafter"/>
</dbReference>
<dbReference type="InterPro" id="IPR037124">
    <property type="entry name" value="Chaperonin_GroES_sf"/>
</dbReference>
<dbReference type="GO" id="GO:0044183">
    <property type="term" value="F:protein folding chaperone"/>
    <property type="evidence" value="ECO:0007669"/>
    <property type="project" value="InterPro"/>
</dbReference>
<dbReference type="EMBL" id="GIBP01011553">
    <property type="protein sequence ID" value="NDV40522.1"/>
    <property type="molecule type" value="Transcribed_RNA"/>
</dbReference>
<evidence type="ECO:0008006" key="5">
    <source>
        <dbReference type="Google" id="ProtNLM"/>
    </source>
</evidence>
<dbReference type="Pfam" id="PF00166">
    <property type="entry name" value="Cpn10"/>
    <property type="match status" value="1"/>
</dbReference>
<proteinExistence type="inferred from homology"/>
<dbReference type="HAMAP" id="MF_00580">
    <property type="entry name" value="CH10"/>
    <property type="match status" value="1"/>
</dbReference>
<dbReference type="PROSITE" id="PS00681">
    <property type="entry name" value="CHAPERONINS_CPN10"/>
    <property type="match status" value="1"/>
</dbReference>